<proteinExistence type="predicted"/>
<sequence length="227" mass="22882">MANSVRGLGGLGPHRRGGLSLPRPLRRPPPRRGAGARASRGPGRRGRSVPEPAAAPKRGGARAPVPAARAPRRERGLRPGVCGFPRFPPLPPPPRAERGARCGETAAGAPAGPAAAPRPREAFGVGCGPSCQGPLTCCVCTGGCAVPVSAPPVAGSVFGDGCVCGCSCRSSSRPSRPPQPHSRPRGPGMPAASAPDASSGLRPQHVHVTPAALVLQKSCALDLCHLL</sequence>
<protein>
    <submittedName>
        <fullName evidence="2">Uncharacterized protein LOC141578089</fullName>
    </submittedName>
</protein>
<name>A0AC58QKB2_CAMBA</name>
<gene>
    <name evidence="2" type="primary">LOC141578089</name>
</gene>
<accession>A0AC58QKB2</accession>
<evidence type="ECO:0000313" key="2">
    <source>
        <dbReference type="RefSeq" id="XP_074222722.1"/>
    </source>
</evidence>
<dbReference type="RefSeq" id="XP_074222722.1">
    <property type="nucleotide sequence ID" value="XM_074366621.1"/>
</dbReference>
<evidence type="ECO:0000313" key="1">
    <source>
        <dbReference type="Proteomes" id="UP001732780"/>
    </source>
</evidence>
<dbReference type="Proteomes" id="UP001732780">
    <property type="component" value="Chromosome 7"/>
</dbReference>
<keyword evidence="1" id="KW-1185">Reference proteome</keyword>
<organism evidence="1 2">
    <name type="scientific">Camelus bactrianus</name>
    <name type="common">Bactrian camel</name>
    <dbReference type="NCBI Taxonomy" id="9837"/>
    <lineage>
        <taxon>Eukaryota</taxon>
        <taxon>Metazoa</taxon>
        <taxon>Chordata</taxon>
        <taxon>Craniata</taxon>
        <taxon>Vertebrata</taxon>
        <taxon>Euteleostomi</taxon>
        <taxon>Mammalia</taxon>
        <taxon>Eutheria</taxon>
        <taxon>Laurasiatheria</taxon>
        <taxon>Artiodactyla</taxon>
        <taxon>Tylopoda</taxon>
        <taxon>Camelidae</taxon>
        <taxon>Camelus</taxon>
    </lineage>
</organism>
<reference evidence="2" key="1">
    <citation type="submission" date="2025-08" db="UniProtKB">
        <authorList>
            <consortium name="RefSeq"/>
        </authorList>
    </citation>
    <scope>IDENTIFICATION</scope>
    <source>
        <tissue evidence="2">Blood</tissue>
    </source>
</reference>